<gene>
    <name evidence="2" type="ORF">Sgleb_02730</name>
</gene>
<feature type="region of interest" description="Disordered" evidence="1">
    <location>
        <begin position="1"/>
        <end position="24"/>
    </location>
</feature>
<evidence type="ECO:0000256" key="1">
    <source>
        <dbReference type="SAM" id="MobiDB-lite"/>
    </source>
</evidence>
<dbReference type="Proteomes" id="UP000430079">
    <property type="component" value="Unassembled WGS sequence"/>
</dbReference>
<organism evidence="2 3">
    <name type="scientific">Streptomyces glebosus</name>
    <dbReference type="NCBI Taxonomy" id="249580"/>
    <lineage>
        <taxon>Bacteria</taxon>
        <taxon>Bacillati</taxon>
        <taxon>Actinomycetota</taxon>
        <taxon>Actinomycetes</taxon>
        <taxon>Kitasatosporales</taxon>
        <taxon>Streptomycetaceae</taxon>
        <taxon>Streptomyces</taxon>
    </lineage>
</organism>
<keyword evidence="3" id="KW-1185">Reference proteome</keyword>
<dbReference type="EMBL" id="BLIO01000001">
    <property type="protein sequence ID" value="GFE12226.1"/>
    <property type="molecule type" value="Genomic_DNA"/>
</dbReference>
<dbReference type="AlphaFoldDB" id="A0A640SQ53"/>
<evidence type="ECO:0000313" key="2">
    <source>
        <dbReference type="EMBL" id="GFE12226.1"/>
    </source>
</evidence>
<evidence type="ECO:0000313" key="3">
    <source>
        <dbReference type="Proteomes" id="UP000430079"/>
    </source>
</evidence>
<sequence>MRHGCPGGIVFPSDPPASVTPESADGALPIERVKASKPLCVLAGAFRTGRGEGVYSPADSAAVRGSNLSLVLRNIAAHASAPVPRSPRGRQWHKPPAPSPG</sequence>
<feature type="region of interest" description="Disordered" evidence="1">
    <location>
        <begin position="79"/>
        <end position="101"/>
    </location>
</feature>
<comment type="caution">
    <text evidence="2">The sequence shown here is derived from an EMBL/GenBank/DDBJ whole genome shotgun (WGS) entry which is preliminary data.</text>
</comment>
<proteinExistence type="predicted"/>
<name>A0A640SQ53_9ACTN</name>
<reference evidence="2 3" key="1">
    <citation type="submission" date="2019-12" db="EMBL/GenBank/DDBJ databases">
        <title>Whole genome shotgun sequence of Streptomyces hygroscopicus subsp. glebosus NBRC 13786.</title>
        <authorList>
            <person name="Ichikawa N."/>
            <person name="Kimura A."/>
            <person name="Kitahashi Y."/>
            <person name="Komaki H."/>
            <person name="Tamura T."/>
        </authorList>
    </citation>
    <scope>NUCLEOTIDE SEQUENCE [LARGE SCALE GENOMIC DNA]</scope>
    <source>
        <strain evidence="2 3">NBRC 13786</strain>
    </source>
</reference>
<protein>
    <submittedName>
        <fullName evidence="2">Uncharacterized protein</fullName>
    </submittedName>
</protein>
<accession>A0A640SQ53</accession>